<reference evidence="2" key="1">
    <citation type="journal article" date="2020" name="Fungal Divers.">
        <title>Resolving the Mortierellaceae phylogeny through synthesis of multi-gene phylogenetics and phylogenomics.</title>
        <authorList>
            <person name="Vandepol N."/>
            <person name="Liber J."/>
            <person name="Desiro A."/>
            <person name="Na H."/>
            <person name="Kennedy M."/>
            <person name="Barry K."/>
            <person name="Grigoriev I.V."/>
            <person name="Miller A.N."/>
            <person name="O'Donnell K."/>
            <person name="Stajich J.E."/>
            <person name="Bonito G."/>
        </authorList>
    </citation>
    <scope>NUCLEOTIDE SEQUENCE</scope>
    <source>
        <strain evidence="2">NRRL 2769</strain>
    </source>
</reference>
<feature type="compositionally biased region" description="Polar residues" evidence="1">
    <location>
        <begin position="43"/>
        <end position="66"/>
    </location>
</feature>
<evidence type="ECO:0000313" key="3">
    <source>
        <dbReference type="Proteomes" id="UP000703661"/>
    </source>
</evidence>
<evidence type="ECO:0000313" key="2">
    <source>
        <dbReference type="EMBL" id="KAG0019418.1"/>
    </source>
</evidence>
<dbReference type="EMBL" id="JAAAID010000288">
    <property type="protein sequence ID" value="KAG0019418.1"/>
    <property type="molecule type" value="Genomic_DNA"/>
</dbReference>
<feature type="compositionally biased region" description="Basic and acidic residues" evidence="1">
    <location>
        <begin position="1"/>
        <end position="26"/>
    </location>
</feature>
<feature type="compositionally biased region" description="Acidic residues" evidence="1">
    <location>
        <begin position="27"/>
        <end position="37"/>
    </location>
</feature>
<gene>
    <name evidence="2" type="ORF">BGZ80_005843</name>
</gene>
<name>A0A9P6T241_9FUNG</name>
<accession>A0A9P6T241</accession>
<dbReference type="AlphaFoldDB" id="A0A9P6T241"/>
<evidence type="ECO:0000256" key="1">
    <source>
        <dbReference type="SAM" id="MobiDB-lite"/>
    </source>
</evidence>
<proteinExistence type="predicted"/>
<comment type="caution">
    <text evidence="2">The sequence shown here is derived from an EMBL/GenBank/DDBJ whole genome shotgun (WGS) entry which is preliminary data.</text>
</comment>
<feature type="compositionally biased region" description="Acidic residues" evidence="1">
    <location>
        <begin position="85"/>
        <end position="131"/>
    </location>
</feature>
<keyword evidence="3" id="KW-1185">Reference proteome</keyword>
<feature type="region of interest" description="Disordered" evidence="1">
    <location>
        <begin position="1"/>
        <end position="148"/>
    </location>
</feature>
<dbReference type="Proteomes" id="UP000703661">
    <property type="component" value="Unassembled WGS sequence"/>
</dbReference>
<feature type="compositionally biased region" description="Basic residues" evidence="1">
    <location>
        <begin position="137"/>
        <end position="148"/>
    </location>
</feature>
<organism evidence="2 3">
    <name type="scientific">Entomortierella chlamydospora</name>
    <dbReference type="NCBI Taxonomy" id="101097"/>
    <lineage>
        <taxon>Eukaryota</taxon>
        <taxon>Fungi</taxon>
        <taxon>Fungi incertae sedis</taxon>
        <taxon>Mucoromycota</taxon>
        <taxon>Mortierellomycotina</taxon>
        <taxon>Mortierellomycetes</taxon>
        <taxon>Mortierellales</taxon>
        <taxon>Mortierellaceae</taxon>
        <taxon>Entomortierella</taxon>
    </lineage>
</organism>
<protein>
    <submittedName>
        <fullName evidence="2">Uncharacterized protein</fullName>
    </submittedName>
</protein>
<sequence>MPDDISGRDGSVVDHSDDKEDVKKDDQEDDENEDDEASSSSEFTQPSASAPSDKTISTDAGTSPNPATYLDSSWNGGDDGSDGHEDTEEEENEDDNVEDENVERDEESGVDEDEGVEDEENNFEEVPDDVETGSAILHKRSKSLQHTR</sequence>